<gene>
    <name evidence="2" type="ORF">AVDCRST_MAG41-3046</name>
</gene>
<protein>
    <submittedName>
        <fullName evidence="2">Uncharacterized protein</fullName>
    </submittedName>
</protein>
<feature type="compositionally biased region" description="Basic residues" evidence="1">
    <location>
        <begin position="77"/>
        <end position="87"/>
    </location>
</feature>
<name>A0A6J4JB43_9ACTN</name>
<feature type="compositionally biased region" description="Low complexity" evidence="1">
    <location>
        <begin position="18"/>
        <end position="30"/>
    </location>
</feature>
<organism evidence="2">
    <name type="scientific">uncultured Mycobacteriales bacterium</name>
    <dbReference type="NCBI Taxonomy" id="581187"/>
    <lineage>
        <taxon>Bacteria</taxon>
        <taxon>Bacillati</taxon>
        <taxon>Actinomycetota</taxon>
        <taxon>Actinomycetes</taxon>
        <taxon>Mycobacteriales</taxon>
        <taxon>environmental samples</taxon>
    </lineage>
</organism>
<accession>A0A6J4JB43</accession>
<feature type="region of interest" description="Disordered" evidence="1">
    <location>
        <begin position="1"/>
        <end position="115"/>
    </location>
</feature>
<sequence length="115" mass="11272">DRPGGAAGGDAGLRRGARLVGVPRSEVGAARPGGRGGGAGRAAPVAAGRGGPRAGPGRDAADPAGRGDVRRPALPRAARRRARHRPRPGGDGEAGRRPPALPGRRGARPGGPAEV</sequence>
<feature type="non-terminal residue" evidence="2">
    <location>
        <position position="1"/>
    </location>
</feature>
<dbReference type="EMBL" id="CADCTP010000279">
    <property type="protein sequence ID" value="CAA9273450.1"/>
    <property type="molecule type" value="Genomic_DNA"/>
</dbReference>
<feature type="compositionally biased region" description="Basic and acidic residues" evidence="1">
    <location>
        <begin position="59"/>
        <end position="71"/>
    </location>
</feature>
<evidence type="ECO:0000313" key="2">
    <source>
        <dbReference type="EMBL" id="CAA9273450.1"/>
    </source>
</evidence>
<feature type="non-terminal residue" evidence="2">
    <location>
        <position position="115"/>
    </location>
</feature>
<feature type="compositionally biased region" description="Gly residues" evidence="1">
    <location>
        <begin position="1"/>
        <end position="11"/>
    </location>
</feature>
<reference evidence="2" key="1">
    <citation type="submission" date="2020-02" db="EMBL/GenBank/DDBJ databases">
        <authorList>
            <person name="Meier V. D."/>
        </authorList>
    </citation>
    <scope>NUCLEOTIDE SEQUENCE</scope>
    <source>
        <strain evidence="2">AVDCRST_MAG41</strain>
    </source>
</reference>
<evidence type="ECO:0000256" key="1">
    <source>
        <dbReference type="SAM" id="MobiDB-lite"/>
    </source>
</evidence>
<feature type="compositionally biased region" description="Gly residues" evidence="1">
    <location>
        <begin position="31"/>
        <end position="40"/>
    </location>
</feature>
<dbReference type="AlphaFoldDB" id="A0A6J4JB43"/>
<proteinExistence type="predicted"/>